<dbReference type="Gene3D" id="1.25.40.10">
    <property type="entry name" value="Tetratricopeptide repeat domain"/>
    <property type="match status" value="3"/>
</dbReference>
<evidence type="ECO:0000313" key="7">
    <source>
        <dbReference type="Proteomes" id="UP000663868"/>
    </source>
</evidence>
<feature type="compositionally biased region" description="Low complexity" evidence="5">
    <location>
        <begin position="125"/>
        <end position="142"/>
    </location>
</feature>
<gene>
    <name evidence="6" type="ORF">KXQ929_LOCUS25054</name>
</gene>
<dbReference type="InterPro" id="IPR019734">
    <property type="entry name" value="TPR_rpt"/>
</dbReference>
<comment type="caution">
    <text evidence="6">The sequence shown here is derived from an EMBL/GenBank/DDBJ whole genome shotgun (WGS) entry which is preliminary data.</text>
</comment>
<evidence type="ECO:0000256" key="5">
    <source>
        <dbReference type="SAM" id="MobiDB-lite"/>
    </source>
</evidence>
<feature type="region of interest" description="Disordered" evidence="5">
    <location>
        <begin position="894"/>
        <end position="914"/>
    </location>
</feature>
<evidence type="ECO:0000256" key="2">
    <source>
        <dbReference type="ARBA" id="ARBA00022490"/>
    </source>
</evidence>
<evidence type="ECO:0000313" key="6">
    <source>
        <dbReference type="EMBL" id="CAF3941341.1"/>
    </source>
</evidence>
<organism evidence="6 7">
    <name type="scientific">Adineta steineri</name>
    <dbReference type="NCBI Taxonomy" id="433720"/>
    <lineage>
        <taxon>Eukaryota</taxon>
        <taxon>Metazoa</taxon>
        <taxon>Spiralia</taxon>
        <taxon>Gnathifera</taxon>
        <taxon>Rotifera</taxon>
        <taxon>Eurotatoria</taxon>
        <taxon>Bdelloidea</taxon>
        <taxon>Adinetida</taxon>
        <taxon>Adinetidae</taxon>
        <taxon>Adineta</taxon>
    </lineage>
</organism>
<proteinExistence type="predicted"/>
<feature type="compositionally biased region" description="Basic and acidic residues" evidence="5">
    <location>
        <begin position="198"/>
        <end position="207"/>
    </location>
</feature>
<dbReference type="InterPro" id="IPR051982">
    <property type="entry name" value="CiliaryAsmbly_MitoImport"/>
</dbReference>
<dbReference type="GO" id="GO:0031072">
    <property type="term" value="F:heat shock protein binding"/>
    <property type="evidence" value="ECO:0007669"/>
    <property type="project" value="TreeGrafter"/>
</dbReference>
<feature type="compositionally biased region" description="Polar residues" evidence="5">
    <location>
        <begin position="492"/>
        <end position="508"/>
    </location>
</feature>
<evidence type="ECO:0000256" key="4">
    <source>
        <dbReference type="ARBA" id="ARBA00022803"/>
    </source>
</evidence>
<feature type="compositionally biased region" description="Acidic residues" evidence="5">
    <location>
        <begin position="438"/>
        <end position="447"/>
    </location>
</feature>
<dbReference type="GO" id="GO:0005829">
    <property type="term" value="C:cytosol"/>
    <property type="evidence" value="ECO:0007669"/>
    <property type="project" value="TreeGrafter"/>
</dbReference>
<dbReference type="PANTHER" id="PTHR45984">
    <property type="entry name" value="RNA (RNA) POLYMERASE II ASSOCIATED PROTEIN HOMOLOG"/>
    <property type="match status" value="1"/>
</dbReference>
<feature type="region of interest" description="Disordered" evidence="5">
    <location>
        <begin position="432"/>
        <end position="508"/>
    </location>
</feature>
<dbReference type="GO" id="GO:0005739">
    <property type="term" value="C:mitochondrion"/>
    <property type="evidence" value="ECO:0007669"/>
    <property type="project" value="TreeGrafter"/>
</dbReference>
<evidence type="ECO:0000256" key="3">
    <source>
        <dbReference type="ARBA" id="ARBA00022737"/>
    </source>
</evidence>
<keyword evidence="2" id="KW-0963">Cytoplasm</keyword>
<dbReference type="Proteomes" id="UP000663868">
    <property type="component" value="Unassembled WGS sequence"/>
</dbReference>
<dbReference type="EMBL" id="CAJOBB010002136">
    <property type="protein sequence ID" value="CAF3941341.1"/>
    <property type="molecule type" value="Genomic_DNA"/>
</dbReference>
<protein>
    <submittedName>
        <fullName evidence="6">Uncharacterized protein</fullName>
    </submittedName>
</protein>
<feature type="compositionally biased region" description="Basic and acidic residues" evidence="5">
    <location>
        <begin position="157"/>
        <end position="168"/>
    </location>
</feature>
<evidence type="ECO:0000256" key="1">
    <source>
        <dbReference type="ARBA" id="ARBA00004496"/>
    </source>
</evidence>
<keyword evidence="4" id="KW-0802">TPR repeat</keyword>
<dbReference type="SUPFAM" id="SSF48452">
    <property type="entry name" value="TPR-like"/>
    <property type="match status" value="3"/>
</dbReference>
<name>A0A819JZW3_9BILA</name>
<reference evidence="6" key="1">
    <citation type="submission" date="2021-02" db="EMBL/GenBank/DDBJ databases">
        <authorList>
            <person name="Nowell W R."/>
        </authorList>
    </citation>
    <scope>NUCLEOTIDE SEQUENCE</scope>
</reference>
<comment type="subcellular location">
    <subcellularLocation>
        <location evidence="1">Cytoplasm</location>
    </subcellularLocation>
</comment>
<sequence>MDNTAAALAGHTTKYNIPLSHFEYKYIQNCTNGKELEKIYKELIGGEVGSFPALEKLTFERIQDVKPNSHILRTDKAPLDKTLLPDEERQQLDDFLNQMKETKQTSSNTNKDHQNNGVNLAPIRSKSIATNSTTTTPTSSVSVINKNGKQKRIVPRSYDEWGKLDQKLSQEVNSDNEDDNDDEKPTESRSRSPPPTDQVHEKSQRLHMAEQHRLNGNTAFKSNNYQQSIDLYTKSIMLDNTNLVVYMNRALAHFKLNHYDESLLDCSKILSQDPHHIKGSLFRRASCFVSKQQYNDAKRDLDLLLSIDHENNDAKSLLKTIPTAQKTKGVRIPITEDDGDDEEQIRPQPPTSTSVKIPILEVEEEDEEHEEQLPQVTNESIQSMSIDIPQKSYNHARPCIDSQEASPALFDHHFHHRDDINQFQQNVHSQLSSLNHETEDDDDDMALGDEAGGDILGNMSDDDGNVSHSLNVSPTMDDDDDNNNDEVPALVDQNSLPTTNSNTTDRNMTYTMNETYNGQDFMPITNKSSIPTISNNYSLNKQNSISSNSYETNEKSLSSINSSNDHISSSNFCPTIQNWLRDLVILQSNNRPSTLHEKTWSKSSRPWALDKLQRDIERFNRLNDFKNAVEASKKMLKNGVLDYHNHADHIVSTLIICAQCYSKVQDYVHTIQYTTEALQYNKTDANALICRAKAFENEKFLLYSYADYARIPANDYSYLLAQRACEKLTSELNVAEGENWREKLPKDTNDDERYLAYIKIKDNSSTKNQFEWYRERGNQLYIDACFILAIQCYTYCIELKSTIATLYSNRAACYLKVFEPQKTIDDCDQALKIDPINARALYRKACAYKMLHNTQLYESTLKELLKLQPNNQTILTEYYTSRHEPIPREMRRLRTNNNNTNNSTSISKSTDMKNTKPTTILEEINLSFEELEQLRMKKNPLSLNTPYQFTQQLNTLKSDDIKGQCSLILRLPTKGLFGITSTATPKLVEIIINACRTMVLTEQRHQQENKSSILPFSYITFCYNILGELTTLPRIESALSMINQTCRASLDDLLQYYAALPAIFNDVNRLDRLRQ</sequence>
<feature type="region of interest" description="Disordered" evidence="5">
    <location>
        <begin position="102"/>
        <end position="207"/>
    </location>
</feature>
<dbReference type="PANTHER" id="PTHR45984:SF1">
    <property type="entry name" value="SPAG1 AXONEMAL DYNEIN ASSEMBLY FACTOR"/>
    <property type="match status" value="1"/>
</dbReference>
<dbReference type="AlphaFoldDB" id="A0A819JZW3"/>
<keyword evidence="3" id="KW-0677">Repeat</keyword>
<dbReference type="InterPro" id="IPR011990">
    <property type="entry name" value="TPR-like_helical_dom_sf"/>
</dbReference>
<accession>A0A819JZW3</accession>
<dbReference type="SMART" id="SM00028">
    <property type="entry name" value="TPR"/>
    <property type="match status" value="7"/>
</dbReference>
<feature type="compositionally biased region" description="Low complexity" evidence="5">
    <location>
        <begin position="895"/>
        <end position="909"/>
    </location>
</feature>
<dbReference type="GO" id="GO:0006626">
    <property type="term" value="P:protein targeting to mitochondrion"/>
    <property type="evidence" value="ECO:0007669"/>
    <property type="project" value="TreeGrafter"/>
</dbReference>